<evidence type="ECO:0000259" key="10">
    <source>
        <dbReference type="PROSITE" id="PS51195"/>
    </source>
</evidence>
<dbReference type="GO" id="GO:0005829">
    <property type="term" value="C:cytosol"/>
    <property type="evidence" value="ECO:0007669"/>
    <property type="project" value="TreeGrafter"/>
</dbReference>
<dbReference type="InterPro" id="IPR001650">
    <property type="entry name" value="Helicase_C-like"/>
</dbReference>
<dbReference type="InterPro" id="IPR014014">
    <property type="entry name" value="RNA_helicase_DEAD_Q_motif"/>
</dbReference>
<evidence type="ECO:0000256" key="6">
    <source>
        <dbReference type="PROSITE-ProRule" id="PRU00552"/>
    </source>
</evidence>
<keyword evidence="12" id="KW-1185">Reference proteome</keyword>
<dbReference type="RefSeq" id="WP_099302962.1">
    <property type="nucleotide sequence ID" value="NZ_PDVP01000001.1"/>
</dbReference>
<dbReference type="PANTHER" id="PTHR47959:SF13">
    <property type="entry name" value="ATP-DEPENDENT RNA HELICASE RHLE"/>
    <property type="match status" value="1"/>
</dbReference>
<dbReference type="PROSITE" id="PS51192">
    <property type="entry name" value="HELICASE_ATP_BIND_1"/>
    <property type="match status" value="1"/>
</dbReference>
<feature type="region of interest" description="Disordered" evidence="7">
    <location>
        <begin position="378"/>
        <end position="459"/>
    </location>
</feature>
<feature type="domain" description="DEAD-box RNA helicase Q" evidence="10">
    <location>
        <begin position="2"/>
        <end position="30"/>
    </location>
</feature>
<keyword evidence="3" id="KW-0347">Helicase</keyword>
<dbReference type="SMART" id="SM00490">
    <property type="entry name" value="HELICc"/>
    <property type="match status" value="1"/>
</dbReference>
<organism evidence="11 12">
    <name type="scientific">Zhengella mangrovi</name>
    <dbReference type="NCBI Taxonomy" id="1982044"/>
    <lineage>
        <taxon>Bacteria</taxon>
        <taxon>Pseudomonadati</taxon>
        <taxon>Pseudomonadota</taxon>
        <taxon>Alphaproteobacteria</taxon>
        <taxon>Hyphomicrobiales</taxon>
        <taxon>Notoacmeibacteraceae</taxon>
        <taxon>Zhengella</taxon>
    </lineage>
</organism>
<dbReference type="Pfam" id="PF00271">
    <property type="entry name" value="Helicase_C"/>
    <property type="match status" value="1"/>
</dbReference>
<comment type="caution">
    <text evidence="11">The sequence shown here is derived from an EMBL/GenBank/DDBJ whole genome shotgun (WGS) entry which is preliminary data.</text>
</comment>
<accession>A0A2G1QT61</accession>
<dbReference type="EMBL" id="PDVP01000001">
    <property type="protein sequence ID" value="PHP68669.1"/>
    <property type="molecule type" value="Genomic_DNA"/>
</dbReference>
<dbReference type="CDD" id="cd18787">
    <property type="entry name" value="SF2_C_DEAD"/>
    <property type="match status" value="1"/>
</dbReference>
<evidence type="ECO:0000313" key="11">
    <source>
        <dbReference type="EMBL" id="PHP68669.1"/>
    </source>
</evidence>
<dbReference type="InterPro" id="IPR027417">
    <property type="entry name" value="P-loop_NTPase"/>
</dbReference>
<dbReference type="PROSITE" id="PS51194">
    <property type="entry name" value="HELICASE_CTER"/>
    <property type="match status" value="1"/>
</dbReference>
<sequence length="459" mass="49521">MTTFKDLGLAETILNALAHEGYDSPTPIQAKAIPVVRSGRDVLGIAQTGTGKTAAFVLPQLDRMAGDRKTAAAKTATVLILAPTRELANQIADAITTYGRALKPSVAVVIGGAKPGPQVRAMARGVDFLVATPGRLLDHMETGAITLSGVRTVILDEADQMLDLGFLPAIRRILEKAPKQRQTLLFSATMPKLIRKLASDFLHNPEEIAVTPASRPIERIDQRVVFIEKPAKPRLLASLLKDKAVERAVVFTRTKHGANRLCQQLGRSGLEAQPIHGNKSQNQREKTLAAFRDGSMRILVATDIAARGIDIDDVTHVYNYELPNVPEVYVHRIGRTARAGKSGHAIAFCDTSERPLLRDIEKLTGIRIPVMEGALPDAGEDLRDNLPEKPRQPVTAGVRRADGSEAEKRGNGRRRRRGGGKPAGGAKAPAASRASDPAKSDRPRRRRRRKAGAVAAPAA</sequence>
<feature type="compositionally biased region" description="Basic and acidic residues" evidence="7">
    <location>
        <begin position="380"/>
        <end position="391"/>
    </location>
</feature>
<dbReference type="InterPro" id="IPR011545">
    <property type="entry name" value="DEAD/DEAH_box_helicase_dom"/>
</dbReference>
<feature type="compositionally biased region" description="Basic residues" evidence="7">
    <location>
        <begin position="442"/>
        <end position="451"/>
    </location>
</feature>
<dbReference type="CDD" id="cd00268">
    <property type="entry name" value="DEADc"/>
    <property type="match status" value="1"/>
</dbReference>
<feature type="short sequence motif" description="Q motif" evidence="6">
    <location>
        <begin position="2"/>
        <end position="30"/>
    </location>
</feature>
<proteinExistence type="inferred from homology"/>
<dbReference type="GO" id="GO:0005524">
    <property type="term" value="F:ATP binding"/>
    <property type="evidence" value="ECO:0007669"/>
    <property type="project" value="UniProtKB-KW"/>
</dbReference>
<evidence type="ECO:0000259" key="8">
    <source>
        <dbReference type="PROSITE" id="PS51192"/>
    </source>
</evidence>
<evidence type="ECO:0000256" key="1">
    <source>
        <dbReference type="ARBA" id="ARBA00022741"/>
    </source>
</evidence>
<dbReference type="OrthoDB" id="9805696at2"/>
<dbReference type="GO" id="GO:0003724">
    <property type="term" value="F:RNA helicase activity"/>
    <property type="evidence" value="ECO:0007669"/>
    <property type="project" value="InterPro"/>
</dbReference>
<evidence type="ECO:0000256" key="4">
    <source>
        <dbReference type="ARBA" id="ARBA00022840"/>
    </source>
</evidence>
<protein>
    <recommendedName>
        <fullName evidence="13">DEAD/DEAH box helicase</fullName>
    </recommendedName>
</protein>
<dbReference type="PANTHER" id="PTHR47959">
    <property type="entry name" value="ATP-DEPENDENT RNA HELICASE RHLE-RELATED"/>
    <property type="match status" value="1"/>
</dbReference>
<reference evidence="11 12" key="1">
    <citation type="submission" date="2017-10" db="EMBL/GenBank/DDBJ databases">
        <title>Sedimentibacterium mangrovi gen. nov., sp. nov., a novel member of family Phyllobacteriacea isolated from mangrove sediment.</title>
        <authorList>
            <person name="Liao H."/>
            <person name="Tian Y."/>
        </authorList>
    </citation>
    <scope>NUCLEOTIDE SEQUENCE [LARGE SCALE GENOMIC DNA]</scope>
    <source>
        <strain evidence="11 12">X9-2-2</strain>
    </source>
</reference>
<dbReference type="GO" id="GO:0016787">
    <property type="term" value="F:hydrolase activity"/>
    <property type="evidence" value="ECO:0007669"/>
    <property type="project" value="UniProtKB-KW"/>
</dbReference>
<evidence type="ECO:0008006" key="13">
    <source>
        <dbReference type="Google" id="ProtNLM"/>
    </source>
</evidence>
<keyword evidence="2" id="KW-0378">Hydrolase</keyword>
<dbReference type="InterPro" id="IPR014001">
    <property type="entry name" value="Helicase_ATP-bd"/>
</dbReference>
<dbReference type="GO" id="GO:0003676">
    <property type="term" value="F:nucleic acid binding"/>
    <property type="evidence" value="ECO:0007669"/>
    <property type="project" value="InterPro"/>
</dbReference>
<dbReference type="AlphaFoldDB" id="A0A2G1QT61"/>
<dbReference type="Pfam" id="PF00270">
    <property type="entry name" value="DEAD"/>
    <property type="match status" value="1"/>
</dbReference>
<feature type="compositionally biased region" description="Basic and acidic residues" evidence="7">
    <location>
        <begin position="399"/>
        <end position="410"/>
    </location>
</feature>
<keyword evidence="4" id="KW-0067">ATP-binding</keyword>
<feature type="compositionally biased region" description="Low complexity" evidence="7">
    <location>
        <begin position="424"/>
        <end position="435"/>
    </location>
</feature>
<name>A0A2G1QT61_9HYPH</name>
<gene>
    <name evidence="11" type="ORF">CSC94_01325</name>
</gene>
<evidence type="ECO:0000256" key="7">
    <source>
        <dbReference type="SAM" id="MobiDB-lite"/>
    </source>
</evidence>
<dbReference type="InterPro" id="IPR050079">
    <property type="entry name" value="DEAD_box_RNA_helicase"/>
</dbReference>
<feature type="domain" description="Helicase C-terminal" evidence="9">
    <location>
        <begin position="219"/>
        <end position="383"/>
    </location>
</feature>
<dbReference type="Gene3D" id="3.40.50.300">
    <property type="entry name" value="P-loop containing nucleotide triphosphate hydrolases"/>
    <property type="match status" value="2"/>
</dbReference>
<evidence type="ECO:0000313" key="12">
    <source>
        <dbReference type="Proteomes" id="UP000221168"/>
    </source>
</evidence>
<evidence type="ECO:0000256" key="5">
    <source>
        <dbReference type="ARBA" id="ARBA00038437"/>
    </source>
</evidence>
<dbReference type="SUPFAM" id="SSF52540">
    <property type="entry name" value="P-loop containing nucleoside triphosphate hydrolases"/>
    <property type="match status" value="1"/>
</dbReference>
<dbReference type="PROSITE" id="PS51195">
    <property type="entry name" value="Q_MOTIF"/>
    <property type="match status" value="1"/>
</dbReference>
<comment type="similarity">
    <text evidence="5">Belongs to the DEAD box helicase family.</text>
</comment>
<dbReference type="InterPro" id="IPR044742">
    <property type="entry name" value="DEAD/DEAH_RhlB"/>
</dbReference>
<dbReference type="SMART" id="SM00487">
    <property type="entry name" value="DEXDc"/>
    <property type="match status" value="1"/>
</dbReference>
<feature type="domain" description="Helicase ATP-binding" evidence="8">
    <location>
        <begin position="33"/>
        <end position="208"/>
    </location>
</feature>
<evidence type="ECO:0000259" key="9">
    <source>
        <dbReference type="PROSITE" id="PS51194"/>
    </source>
</evidence>
<evidence type="ECO:0000256" key="2">
    <source>
        <dbReference type="ARBA" id="ARBA00022801"/>
    </source>
</evidence>
<dbReference type="Proteomes" id="UP000221168">
    <property type="component" value="Unassembled WGS sequence"/>
</dbReference>
<evidence type="ECO:0000256" key="3">
    <source>
        <dbReference type="ARBA" id="ARBA00022806"/>
    </source>
</evidence>
<keyword evidence="1" id="KW-0547">Nucleotide-binding</keyword>